<gene>
    <name evidence="3" type="ORF">DKX38_007094</name>
</gene>
<dbReference type="InterPro" id="IPR036322">
    <property type="entry name" value="WD40_repeat_dom_sf"/>
</dbReference>
<comment type="caution">
    <text evidence="3">The sequence shown here is derived from an EMBL/GenBank/DDBJ whole genome shotgun (WGS) entry which is preliminary data.</text>
</comment>
<dbReference type="InterPro" id="IPR027728">
    <property type="entry name" value="Topless_fam"/>
</dbReference>
<dbReference type="AlphaFoldDB" id="A0A5N5MM00"/>
<keyword evidence="4" id="KW-1185">Reference proteome</keyword>
<evidence type="ECO:0000256" key="2">
    <source>
        <dbReference type="SAM" id="MobiDB-lite"/>
    </source>
</evidence>
<sequence>MNVVKQVWDLSGRRLFNFEGHEAPVYNICPHHKENIQFIFSTAIDGKIKAWLYDNMGSRVDYNAPGRWCTTMLYSTDGSRLFSCGTSKDGDSYLVEWNESEGSIKRSFVGFRKKSAGVVQFDTTQNHFLAAGDDGQIKFWDMENINVLASTDADGGLQTLPRLRFNREGNLLAVSTADNGFKILANAAGLRSLRAVETHSFEATRSPMESAAIKVSGASSIANASPVNCKVERNSPVRPSPILVCQLYVLKSSFDLSVVSSKPGILLLGLEKYLSLLFAWLSLMHYPDAVLAVNGVDPMNRSIKKPRTVDDVIDKTKPWQLAEIVDPSECRLVTLPESADTSSKVVRLLYTNSGVGMLALGANGIQKLWKWPRNEQNPSGKATANVVPQHWQPNSGLLMTNDVSGVNLEEAVPCIALSKNDSYVMSATGGKVSLFNMMTFKVMTTFMSPPPASTFLAFHPQDNNIIAIGMEDSTIHIYNVRVDEVKSKLKGHQKRVTGLAFSTILNILVSSGADAQEGLMSNVTDMIVIMDKGGLGVEHGHFPGIMESNYFLQLCIWSIDTWEKRKSVAIQIPAGKSPTGDTRVQFHSDQTRLLVIHETRLAMYDASKMERIRQWVPQDAISAPISYAAYSCNSQLIYATFCDGNIGVFDADSLRLRCRIAPSVYNGSQTVYPLVVATHPLDPNQLALGLTDGSVKVIEPTESEGKWGTSPPVDNGVLNGRTTSSSNTSNHTPDQVQR</sequence>
<evidence type="ECO:0000256" key="1">
    <source>
        <dbReference type="PROSITE-ProRule" id="PRU00221"/>
    </source>
</evidence>
<feature type="repeat" description="WD" evidence="1">
    <location>
        <begin position="119"/>
        <end position="150"/>
    </location>
</feature>
<organism evidence="3 4">
    <name type="scientific">Salix brachista</name>
    <dbReference type="NCBI Taxonomy" id="2182728"/>
    <lineage>
        <taxon>Eukaryota</taxon>
        <taxon>Viridiplantae</taxon>
        <taxon>Streptophyta</taxon>
        <taxon>Embryophyta</taxon>
        <taxon>Tracheophyta</taxon>
        <taxon>Spermatophyta</taxon>
        <taxon>Magnoliopsida</taxon>
        <taxon>eudicotyledons</taxon>
        <taxon>Gunneridae</taxon>
        <taxon>Pentapetalae</taxon>
        <taxon>rosids</taxon>
        <taxon>fabids</taxon>
        <taxon>Malpighiales</taxon>
        <taxon>Salicaceae</taxon>
        <taxon>Saliceae</taxon>
        <taxon>Salix</taxon>
    </lineage>
</organism>
<keyword evidence="1" id="KW-0853">WD repeat</keyword>
<feature type="region of interest" description="Disordered" evidence="2">
    <location>
        <begin position="701"/>
        <end position="738"/>
    </location>
</feature>
<dbReference type="PROSITE" id="PS50082">
    <property type="entry name" value="WD_REPEATS_2"/>
    <property type="match status" value="1"/>
</dbReference>
<dbReference type="SMART" id="SM00320">
    <property type="entry name" value="WD40"/>
    <property type="match status" value="7"/>
</dbReference>
<dbReference type="Proteomes" id="UP000326939">
    <property type="component" value="Chromosome 5"/>
</dbReference>
<dbReference type="EMBL" id="VDCV01000005">
    <property type="protein sequence ID" value="KAB5556185.1"/>
    <property type="molecule type" value="Genomic_DNA"/>
</dbReference>
<dbReference type="GO" id="GO:0006355">
    <property type="term" value="P:regulation of DNA-templated transcription"/>
    <property type="evidence" value="ECO:0007669"/>
    <property type="project" value="InterPro"/>
</dbReference>
<dbReference type="Gene3D" id="2.130.10.10">
    <property type="entry name" value="YVTN repeat-like/Quinoprotein amine dehydrogenase"/>
    <property type="match status" value="4"/>
</dbReference>
<dbReference type="Pfam" id="PF00400">
    <property type="entry name" value="WD40"/>
    <property type="match status" value="3"/>
</dbReference>
<dbReference type="InterPro" id="IPR001680">
    <property type="entry name" value="WD40_rpt"/>
</dbReference>
<dbReference type="SUPFAM" id="SSF50993">
    <property type="entry name" value="Peptidase/esterase 'gauge' domain"/>
    <property type="match status" value="1"/>
</dbReference>
<feature type="compositionally biased region" description="Low complexity" evidence="2">
    <location>
        <begin position="722"/>
        <end position="732"/>
    </location>
</feature>
<name>A0A5N5MM00_9ROSI</name>
<proteinExistence type="predicted"/>
<accession>A0A5N5MM00</accession>
<evidence type="ECO:0000313" key="3">
    <source>
        <dbReference type="EMBL" id="KAB5556185.1"/>
    </source>
</evidence>
<dbReference type="InterPro" id="IPR015943">
    <property type="entry name" value="WD40/YVTN_repeat-like_dom_sf"/>
</dbReference>
<reference evidence="4" key="1">
    <citation type="journal article" date="2019" name="Gigascience">
        <title>De novo genome assembly of the endangered Acer yangbiense, a plant species with extremely small populations endemic to Yunnan Province, China.</title>
        <authorList>
            <person name="Yang J."/>
            <person name="Wariss H.M."/>
            <person name="Tao L."/>
            <person name="Zhang R."/>
            <person name="Yun Q."/>
            <person name="Hollingsworth P."/>
            <person name="Dao Z."/>
            <person name="Luo G."/>
            <person name="Guo H."/>
            <person name="Ma Y."/>
            <person name="Sun W."/>
        </authorList>
    </citation>
    <scope>NUCLEOTIDE SEQUENCE [LARGE SCALE GENOMIC DNA]</scope>
    <source>
        <strain evidence="4">cv. br00</strain>
    </source>
</reference>
<dbReference type="PANTHER" id="PTHR44083:SF2">
    <property type="entry name" value="TOPLESS-RELATED PROTEIN 3"/>
    <property type="match status" value="1"/>
</dbReference>
<dbReference type="PANTHER" id="PTHR44083">
    <property type="entry name" value="TOPLESS-RELATED PROTEIN 1-RELATED"/>
    <property type="match status" value="1"/>
</dbReference>
<dbReference type="SUPFAM" id="SSF50978">
    <property type="entry name" value="WD40 repeat-like"/>
    <property type="match status" value="1"/>
</dbReference>
<protein>
    <submittedName>
        <fullName evidence="3">Uncharacterized protein</fullName>
    </submittedName>
</protein>
<evidence type="ECO:0000313" key="4">
    <source>
        <dbReference type="Proteomes" id="UP000326939"/>
    </source>
</evidence>